<dbReference type="EMBL" id="JBICYV010000005">
    <property type="protein sequence ID" value="MFG3011099.1"/>
    <property type="molecule type" value="Genomic_DNA"/>
</dbReference>
<dbReference type="Proteomes" id="UP001604267">
    <property type="component" value="Unassembled WGS sequence"/>
</dbReference>
<proteinExistence type="predicted"/>
<evidence type="ECO:0008006" key="3">
    <source>
        <dbReference type="Google" id="ProtNLM"/>
    </source>
</evidence>
<dbReference type="RefSeq" id="WP_392817347.1">
    <property type="nucleotide sequence ID" value="NZ_JBICYV010000005.1"/>
</dbReference>
<name>A0ABW7B1Q5_9ACTN</name>
<organism evidence="1 2">
    <name type="scientific">Streptomyces cinerochromogenes</name>
    <dbReference type="NCBI Taxonomy" id="66422"/>
    <lineage>
        <taxon>Bacteria</taxon>
        <taxon>Bacillati</taxon>
        <taxon>Actinomycetota</taxon>
        <taxon>Actinomycetes</taxon>
        <taxon>Kitasatosporales</taxon>
        <taxon>Streptomycetaceae</taxon>
        <taxon>Streptomyces</taxon>
    </lineage>
</organism>
<gene>
    <name evidence="1" type="ORF">ACGFZB_11665</name>
</gene>
<reference evidence="1 2" key="1">
    <citation type="submission" date="2024-10" db="EMBL/GenBank/DDBJ databases">
        <title>The Natural Products Discovery Center: Release of the First 8490 Sequenced Strains for Exploring Actinobacteria Biosynthetic Diversity.</title>
        <authorList>
            <person name="Kalkreuter E."/>
            <person name="Kautsar S.A."/>
            <person name="Yang D."/>
            <person name="Bader C.D."/>
            <person name="Teijaro C.N."/>
            <person name="Fluegel L."/>
            <person name="Davis C.M."/>
            <person name="Simpson J.R."/>
            <person name="Lauterbach L."/>
            <person name="Steele A.D."/>
            <person name="Gui C."/>
            <person name="Meng S."/>
            <person name="Li G."/>
            <person name="Viehrig K."/>
            <person name="Ye F."/>
            <person name="Su P."/>
            <person name="Kiefer A.F."/>
            <person name="Nichols A."/>
            <person name="Cepeda A.J."/>
            <person name="Yan W."/>
            <person name="Fan B."/>
            <person name="Jiang Y."/>
            <person name="Adhikari A."/>
            <person name="Zheng C.-J."/>
            <person name="Schuster L."/>
            <person name="Cowan T.M."/>
            <person name="Smanski M.J."/>
            <person name="Chevrette M.G."/>
            <person name="De Carvalho L.P.S."/>
            <person name="Shen B."/>
        </authorList>
    </citation>
    <scope>NUCLEOTIDE SEQUENCE [LARGE SCALE GENOMIC DNA]</scope>
    <source>
        <strain evidence="1 2">NPDC048320</strain>
    </source>
</reference>
<comment type="caution">
    <text evidence="1">The sequence shown here is derived from an EMBL/GenBank/DDBJ whole genome shotgun (WGS) entry which is preliminary data.</text>
</comment>
<keyword evidence="2" id="KW-1185">Reference proteome</keyword>
<evidence type="ECO:0000313" key="1">
    <source>
        <dbReference type="EMBL" id="MFG3011099.1"/>
    </source>
</evidence>
<accession>A0ABW7B1Q5</accession>
<evidence type="ECO:0000313" key="2">
    <source>
        <dbReference type="Proteomes" id="UP001604267"/>
    </source>
</evidence>
<sequence length="220" mass="23223">MWGTGRGRAGDRGDGRPQAACRTTVAALLLGAVAVACTAQQPREVRAAPPAKPSASPSCGSGAFRWGAVRQETRLTGVSPVVEVGKDDGWTTFRNIPVRTVVASIRTNGVRVSQRRALASLEKRLGYDTGDLMAPGEDTARRPRHPDRVDFDGAGRFVTAEAVKVVDASFAVSCPDGTHYGTVTTWLNADQGATLACGTDPGEEAWVREAYQLACGPVSR</sequence>
<protein>
    <recommendedName>
        <fullName evidence="3">Lipoprotein</fullName>
    </recommendedName>
</protein>